<sequence length="233" mass="26983">MEILTREELEEAVLKRKPGERISFREQEFEPMDLTGWDLSNMDFTLSSFQNVILNQVNFSGSSVENALFDGCSLHGADFQDANMKTASFRYCDMGECNIKGANLFGAVLEYADLTEIQSDESTQWFRMRCPEKGAFLGYKKCFNDRLVQLLIPADAKRTSATLPSCRCSKAKVLTIKSFDYKENYDEAWSLVDENFIYKKGEWVEVRDFNENRWMDSTTGIHFWMTREEAKAY</sequence>
<organism evidence="1 2">
    <name type="scientific">Merdimonas faecis</name>
    <dbReference type="NCBI Taxonomy" id="1653435"/>
    <lineage>
        <taxon>Bacteria</taxon>
        <taxon>Bacillati</taxon>
        <taxon>Bacillota</taxon>
        <taxon>Clostridia</taxon>
        <taxon>Lachnospirales</taxon>
        <taxon>Lachnospiraceae</taxon>
        <taxon>Merdimonas</taxon>
    </lineage>
</organism>
<accession>A0A9D2VXW1</accession>
<dbReference type="EMBL" id="DYXE01000050">
    <property type="protein sequence ID" value="HJH49737.1"/>
    <property type="molecule type" value="Genomic_DNA"/>
</dbReference>
<dbReference type="PANTHER" id="PTHR14136:SF17">
    <property type="entry name" value="BTB_POZ DOMAIN-CONTAINING PROTEIN KCTD9"/>
    <property type="match status" value="1"/>
</dbReference>
<evidence type="ECO:0000313" key="1">
    <source>
        <dbReference type="EMBL" id="HJH49737.1"/>
    </source>
</evidence>
<dbReference type="AlphaFoldDB" id="A0A9D2VXW1"/>
<name>A0A9D2VXW1_9FIRM</name>
<dbReference type="PANTHER" id="PTHR14136">
    <property type="entry name" value="BTB_POZ DOMAIN-CONTAINING PROTEIN KCTD9"/>
    <property type="match status" value="1"/>
</dbReference>
<dbReference type="InterPro" id="IPR051082">
    <property type="entry name" value="Pentapeptide-BTB/POZ_domain"/>
</dbReference>
<dbReference type="Proteomes" id="UP000813420">
    <property type="component" value="Unassembled WGS sequence"/>
</dbReference>
<dbReference type="Gene3D" id="2.160.20.80">
    <property type="entry name" value="E3 ubiquitin-protein ligase SopA"/>
    <property type="match status" value="1"/>
</dbReference>
<dbReference type="InterPro" id="IPR043919">
    <property type="entry name" value="DUF5758"/>
</dbReference>
<dbReference type="Pfam" id="PF19062">
    <property type="entry name" value="DUF5758"/>
    <property type="match status" value="1"/>
</dbReference>
<proteinExistence type="predicted"/>
<dbReference type="Pfam" id="PF13599">
    <property type="entry name" value="Pentapeptide_4"/>
    <property type="match status" value="1"/>
</dbReference>
<comment type="caution">
    <text evidence="1">The sequence shown here is derived from an EMBL/GenBank/DDBJ whole genome shotgun (WGS) entry which is preliminary data.</text>
</comment>
<reference evidence="1" key="1">
    <citation type="journal article" date="2021" name="PeerJ">
        <title>Extensive microbial diversity within the chicken gut microbiome revealed by metagenomics and culture.</title>
        <authorList>
            <person name="Gilroy R."/>
            <person name="Ravi A."/>
            <person name="Getino M."/>
            <person name="Pursley I."/>
            <person name="Horton D.L."/>
            <person name="Alikhan N.F."/>
            <person name="Baker D."/>
            <person name="Gharbi K."/>
            <person name="Hall N."/>
            <person name="Watson M."/>
            <person name="Adriaenssens E.M."/>
            <person name="Foster-Nyarko E."/>
            <person name="Jarju S."/>
            <person name="Secka A."/>
            <person name="Antonio M."/>
            <person name="Oren A."/>
            <person name="Chaudhuri R.R."/>
            <person name="La Ragione R."/>
            <person name="Hildebrand F."/>
            <person name="Pallen M.J."/>
        </authorList>
    </citation>
    <scope>NUCLEOTIDE SEQUENCE</scope>
    <source>
        <strain evidence="1">USAMLcec4-12693</strain>
    </source>
</reference>
<reference evidence="1" key="2">
    <citation type="submission" date="2021-09" db="EMBL/GenBank/DDBJ databases">
        <authorList>
            <person name="Gilroy R."/>
        </authorList>
    </citation>
    <scope>NUCLEOTIDE SEQUENCE</scope>
    <source>
        <strain evidence="1">USAMLcec4-12693</strain>
    </source>
</reference>
<protein>
    <submittedName>
        <fullName evidence="1">Pentapeptide repeat-containing protein</fullName>
    </submittedName>
</protein>
<dbReference type="SUPFAM" id="SSF141571">
    <property type="entry name" value="Pentapeptide repeat-like"/>
    <property type="match status" value="1"/>
</dbReference>
<evidence type="ECO:0000313" key="2">
    <source>
        <dbReference type="Proteomes" id="UP000813420"/>
    </source>
</evidence>
<dbReference type="InterPro" id="IPR001646">
    <property type="entry name" value="5peptide_repeat"/>
</dbReference>
<gene>
    <name evidence="1" type="ORF">K8V39_05670</name>
</gene>